<protein>
    <submittedName>
        <fullName evidence="6">Prophage L54a, holin, SPP1 family protein</fullName>
    </submittedName>
</protein>
<dbReference type="NCBIfam" id="TIGR01592">
    <property type="entry name" value="holin_SPP1"/>
    <property type="match status" value="1"/>
</dbReference>
<evidence type="ECO:0000256" key="1">
    <source>
        <dbReference type="ARBA" id="ARBA00004370"/>
    </source>
</evidence>
<dbReference type="PATRIC" id="fig|1265822.4.peg.1793"/>
<keyword evidence="3 5" id="KW-1133">Transmembrane helix</keyword>
<keyword evidence="4 5" id="KW-0472">Membrane</keyword>
<dbReference type="EMBL" id="AODM01000030">
    <property type="protein sequence ID" value="EUJ56615.1"/>
    <property type="molecule type" value="Genomic_DNA"/>
</dbReference>
<accession>W7DNC3</accession>
<dbReference type="InterPro" id="IPR006479">
    <property type="entry name" value="Holin"/>
</dbReference>
<comment type="caution">
    <text evidence="6">The sequence shown here is derived from an EMBL/GenBank/DDBJ whole genome shotgun (WGS) entry which is preliminary data.</text>
</comment>
<keyword evidence="2 5" id="KW-0812">Transmembrane</keyword>
<evidence type="ECO:0000256" key="5">
    <source>
        <dbReference type="SAM" id="Phobius"/>
    </source>
</evidence>
<dbReference type="RefSeq" id="WP_036063453.1">
    <property type="nucleotide sequence ID" value="NZ_AODM01000030.1"/>
</dbReference>
<proteinExistence type="predicted"/>
<sequence>MGNLSGMGLVVARTLVLFVALANQVLAMFGIGVINLAVNEADLANALTLLFTVVASVWAWWKNNSFTKAAKKADEILKLEKGKVSK</sequence>
<evidence type="ECO:0000313" key="6">
    <source>
        <dbReference type="EMBL" id="EUJ56615.1"/>
    </source>
</evidence>
<name>W7DNC3_9LIST</name>
<feature type="transmembrane region" description="Helical" evidence="5">
    <location>
        <begin position="43"/>
        <end position="61"/>
    </location>
</feature>
<dbReference type="GO" id="GO:0016020">
    <property type="term" value="C:membrane"/>
    <property type="evidence" value="ECO:0007669"/>
    <property type="project" value="UniProtKB-SubCell"/>
</dbReference>
<evidence type="ECO:0000256" key="2">
    <source>
        <dbReference type="ARBA" id="ARBA00022692"/>
    </source>
</evidence>
<gene>
    <name evidence="6" type="ORF">MCOL2_08816</name>
</gene>
<organism evidence="6 7">
    <name type="scientific">Listeria fleischmannii FSL S10-1203</name>
    <dbReference type="NCBI Taxonomy" id="1265822"/>
    <lineage>
        <taxon>Bacteria</taxon>
        <taxon>Bacillati</taxon>
        <taxon>Bacillota</taxon>
        <taxon>Bacilli</taxon>
        <taxon>Bacillales</taxon>
        <taxon>Listeriaceae</taxon>
        <taxon>Listeria</taxon>
    </lineage>
</organism>
<evidence type="ECO:0000256" key="4">
    <source>
        <dbReference type="ARBA" id="ARBA00023136"/>
    </source>
</evidence>
<evidence type="ECO:0000313" key="7">
    <source>
        <dbReference type="Proteomes" id="UP000019241"/>
    </source>
</evidence>
<reference evidence="6 7" key="1">
    <citation type="submission" date="2012-12" db="EMBL/GenBank/DDBJ databases">
        <title>Novel taxa of Listeriaceae from agricultural environments in the United States.</title>
        <authorList>
            <person name="den Bakker H.C."/>
            <person name="Allred A."/>
            <person name="Warchocki S."/>
            <person name="Wright E.M."/>
            <person name="Burrell A."/>
            <person name="Nightingale K.K."/>
            <person name="Kephart D."/>
            <person name="Wiedmann M."/>
        </authorList>
    </citation>
    <scope>NUCLEOTIDE SEQUENCE [LARGE SCALE GENOMIC DNA]</scope>
    <source>
        <strain evidence="6 7">FSL S10-1203</strain>
    </source>
</reference>
<comment type="subcellular location">
    <subcellularLocation>
        <location evidence="1">Membrane</location>
    </subcellularLocation>
</comment>
<dbReference type="Pfam" id="PF04688">
    <property type="entry name" value="Holin_SPP1"/>
    <property type="match status" value="1"/>
</dbReference>
<evidence type="ECO:0000256" key="3">
    <source>
        <dbReference type="ARBA" id="ARBA00022989"/>
    </source>
</evidence>
<dbReference type="AlphaFoldDB" id="W7DNC3"/>
<dbReference type="Proteomes" id="UP000019241">
    <property type="component" value="Unassembled WGS sequence"/>
</dbReference>